<dbReference type="EMBL" id="VBOW01000006">
    <property type="protein sequence ID" value="TMQ60882.1"/>
    <property type="molecule type" value="Genomic_DNA"/>
</dbReference>
<accession>A0A538TB73</accession>
<proteinExistence type="predicted"/>
<evidence type="ECO:0000313" key="2">
    <source>
        <dbReference type="Proteomes" id="UP000316852"/>
    </source>
</evidence>
<gene>
    <name evidence="1" type="ORF">E6K76_00550</name>
</gene>
<dbReference type="Proteomes" id="UP000316852">
    <property type="component" value="Unassembled WGS sequence"/>
</dbReference>
<organism evidence="1 2">
    <name type="scientific">Eiseniibacteriota bacterium</name>
    <dbReference type="NCBI Taxonomy" id="2212470"/>
    <lineage>
        <taxon>Bacteria</taxon>
        <taxon>Candidatus Eiseniibacteriota</taxon>
    </lineage>
</organism>
<reference evidence="1 2" key="1">
    <citation type="journal article" date="2019" name="Nat. Microbiol.">
        <title>Mediterranean grassland soil C-N compound turnover is dependent on rainfall and depth, and is mediated by genomically divergent microorganisms.</title>
        <authorList>
            <person name="Diamond S."/>
            <person name="Andeer P.F."/>
            <person name="Li Z."/>
            <person name="Crits-Christoph A."/>
            <person name="Burstein D."/>
            <person name="Anantharaman K."/>
            <person name="Lane K.R."/>
            <person name="Thomas B.C."/>
            <person name="Pan C."/>
            <person name="Northen T.R."/>
            <person name="Banfield J.F."/>
        </authorList>
    </citation>
    <scope>NUCLEOTIDE SEQUENCE [LARGE SCALE GENOMIC DNA]</scope>
    <source>
        <strain evidence="1">WS_6</strain>
    </source>
</reference>
<dbReference type="AlphaFoldDB" id="A0A538TB73"/>
<sequence>MTSTSKFWDRVQDEVRTASERARREAERALRSGVLRMDLVSLRRGRNRAHADLGARVLALWSKERLEDPTQDPEVLRLKTLVQSIEDLMAAKEQELRTIRSRVSDEPSTQ</sequence>
<protein>
    <submittedName>
        <fullName evidence="1">Uncharacterized protein</fullName>
    </submittedName>
</protein>
<evidence type="ECO:0000313" key="1">
    <source>
        <dbReference type="EMBL" id="TMQ60882.1"/>
    </source>
</evidence>
<comment type="caution">
    <text evidence="1">The sequence shown here is derived from an EMBL/GenBank/DDBJ whole genome shotgun (WGS) entry which is preliminary data.</text>
</comment>
<name>A0A538TB73_UNCEI</name>